<dbReference type="Proteomes" id="UP000788993">
    <property type="component" value="Unassembled WGS sequence"/>
</dbReference>
<dbReference type="GO" id="GO:0006694">
    <property type="term" value="P:steroid biosynthetic process"/>
    <property type="evidence" value="ECO:0007669"/>
    <property type="project" value="InterPro"/>
</dbReference>
<dbReference type="SUPFAM" id="SSF51735">
    <property type="entry name" value="NAD(P)-binding Rossmann-fold domains"/>
    <property type="match status" value="1"/>
</dbReference>
<gene>
    <name evidence="2" type="ORF">OGATHE_006146</name>
</gene>
<protein>
    <recommendedName>
        <fullName evidence="1">3-beta hydroxysteroid dehydrogenase/isomerase domain-containing protein</fullName>
    </recommendedName>
</protein>
<name>A0A9P8NU59_9ASCO</name>
<reference evidence="2" key="1">
    <citation type="journal article" date="2021" name="Open Biol.">
        <title>Shared evolutionary footprints suggest mitochondrial oxidative damage underlies multiple complex I losses in fungi.</title>
        <authorList>
            <person name="Schikora-Tamarit M.A."/>
            <person name="Marcet-Houben M."/>
            <person name="Nosek J."/>
            <person name="Gabaldon T."/>
        </authorList>
    </citation>
    <scope>NUCLEOTIDE SEQUENCE</scope>
    <source>
        <strain evidence="2">NCAIM Y.01608</strain>
    </source>
</reference>
<sequence>MRVSESASQSRSPIWELIFMEIAVLNCRVDESSNVRLASLSAMARYLPFGEYLASLGRVLASLSDLTSLWAFVLISHTLRVKSVEMAVRRAFLLHSHMRTATGDSWAVVITTGSSNFCRIWSNLATLIDLSVRAHAIRVPSASHASFTATVFGATGFLGRLLVSKLAKHGTILVCPFRNEMAKRQLKPMGDLGVVNYIECDIRNLRSLEESVCRSDIVFNLIGSDQNTKNFSMEDANVEAIRRIAELCTAYEVPRLVHVSSYNADPNSKSQFFATKGQSEIAAREAFPDVTIVRPGPMYGRNSAFLNDLLPLQGFGENIKYRSTVYPAHGLQVAAALEKIGFDDSTTGKVYELHGNEPYSRAELREMLNYIRHLGMYGYFPAAAGYSIPTPEIVYKAWCWLNEKLNSNLTAINYDYYVRSDMNHQLDPNALKFEDLDMVPDELADFLYKYVKPHILASSQSLNRTVYDRDEILKLRAFVNTPKDNFDLLNMKD</sequence>
<keyword evidence="3" id="KW-1185">Reference proteome</keyword>
<dbReference type="InterPro" id="IPR036291">
    <property type="entry name" value="NAD(P)-bd_dom_sf"/>
</dbReference>
<dbReference type="GO" id="GO:0044877">
    <property type="term" value="F:protein-containing complex binding"/>
    <property type="evidence" value="ECO:0007669"/>
    <property type="project" value="TreeGrafter"/>
</dbReference>
<organism evidence="2 3">
    <name type="scientific">Ogataea polymorpha</name>
    <dbReference type="NCBI Taxonomy" id="460523"/>
    <lineage>
        <taxon>Eukaryota</taxon>
        <taxon>Fungi</taxon>
        <taxon>Dikarya</taxon>
        <taxon>Ascomycota</taxon>
        <taxon>Saccharomycotina</taxon>
        <taxon>Pichiomycetes</taxon>
        <taxon>Pichiales</taxon>
        <taxon>Pichiaceae</taxon>
        <taxon>Ogataea</taxon>
    </lineage>
</organism>
<reference evidence="2" key="2">
    <citation type="submission" date="2021-01" db="EMBL/GenBank/DDBJ databases">
        <authorList>
            <person name="Schikora-Tamarit M.A."/>
        </authorList>
    </citation>
    <scope>NUCLEOTIDE SEQUENCE</scope>
    <source>
        <strain evidence="2">NCAIM Y.01608</strain>
    </source>
</reference>
<dbReference type="Gene3D" id="3.40.50.720">
    <property type="entry name" value="NAD(P)-binding Rossmann-like Domain"/>
    <property type="match status" value="1"/>
</dbReference>
<dbReference type="CDD" id="cd05271">
    <property type="entry name" value="NDUFA9_like_SDR_a"/>
    <property type="match status" value="1"/>
</dbReference>
<accession>A0A9P8NU59</accession>
<evidence type="ECO:0000313" key="2">
    <source>
        <dbReference type="EMBL" id="KAH3659262.1"/>
    </source>
</evidence>
<evidence type="ECO:0000259" key="1">
    <source>
        <dbReference type="Pfam" id="PF01073"/>
    </source>
</evidence>
<dbReference type="GO" id="GO:0005739">
    <property type="term" value="C:mitochondrion"/>
    <property type="evidence" value="ECO:0007669"/>
    <property type="project" value="TreeGrafter"/>
</dbReference>
<dbReference type="PANTHER" id="PTHR12126">
    <property type="entry name" value="NADH-UBIQUINONE OXIDOREDUCTASE 39 KDA SUBUNIT-RELATED"/>
    <property type="match status" value="1"/>
</dbReference>
<dbReference type="PANTHER" id="PTHR12126:SF11">
    <property type="entry name" value="NADH DEHYDROGENASE [UBIQUINONE] 1 ALPHA SUBCOMPLEX SUBUNIT 9, MITOCHONDRIAL"/>
    <property type="match status" value="1"/>
</dbReference>
<dbReference type="GO" id="GO:0016616">
    <property type="term" value="F:oxidoreductase activity, acting on the CH-OH group of donors, NAD or NADP as acceptor"/>
    <property type="evidence" value="ECO:0007669"/>
    <property type="project" value="InterPro"/>
</dbReference>
<dbReference type="InterPro" id="IPR002225">
    <property type="entry name" value="3Beta_OHSteriod_DH/Estase"/>
</dbReference>
<dbReference type="Pfam" id="PF01073">
    <property type="entry name" value="3Beta_HSD"/>
    <property type="match status" value="1"/>
</dbReference>
<evidence type="ECO:0000313" key="3">
    <source>
        <dbReference type="Proteomes" id="UP000788993"/>
    </source>
</evidence>
<proteinExistence type="predicted"/>
<comment type="caution">
    <text evidence="2">The sequence shown here is derived from an EMBL/GenBank/DDBJ whole genome shotgun (WGS) entry which is preliminary data.</text>
</comment>
<feature type="domain" description="3-beta hydroxysteroid dehydrogenase/isomerase" evidence="1">
    <location>
        <begin position="151"/>
        <end position="274"/>
    </location>
</feature>
<dbReference type="EMBL" id="JAEUBD010001540">
    <property type="protein sequence ID" value="KAH3659262.1"/>
    <property type="molecule type" value="Genomic_DNA"/>
</dbReference>
<dbReference type="InterPro" id="IPR051207">
    <property type="entry name" value="ComplexI_NDUFA9_subunit"/>
</dbReference>
<dbReference type="AlphaFoldDB" id="A0A9P8NU59"/>